<accession>A0A0F8WNM4</accession>
<evidence type="ECO:0000256" key="1">
    <source>
        <dbReference type="ARBA" id="ARBA00004141"/>
    </source>
</evidence>
<reference evidence="6" key="1">
    <citation type="journal article" date="2015" name="Nature">
        <title>Complex archaea that bridge the gap between prokaryotes and eukaryotes.</title>
        <authorList>
            <person name="Spang A."/>
            <person name="Saw J.H."/>
            <person name="Jorgensen S.L."/>
            <person name="Zaremba-Niedzwiedzka K."/>
            <person name="Martijn J."/>
            <person name="Lind A.E."/>
            <person name="van Eijk R."/>
            <person name="Schleper C."/>
            <person name="Guy L."/>
            <person name="Ettema T.J."/>
        </authorList>
    </citation>
    <scope>NUCLEOTIDE SEQUENCE</scope>
</reference>
<feature type="transmembrane region" description="Helical" evidence="5">
    <location>
        <begin position="272"/>
        <end position="291"/>
    </location>
</feature>
<evidence type="ECO:0000256" key="3">
    <source>
        <dbReference type="ARBA" id="ARBA00022989"/>
    </source>
</evidence>
<dbReference type="EMBL" id="LAZR01063971">
    <property type="protein sequence ID" value="KKK58462.1"/>
    <property type="molecule type" value="Genomic_DNA"/>
</dbReference>
<name>A0A0F8WNM4_9ZZZZ</name>
<feature type="transmembrane region" description="Helical" evidence="5">
    <location>
        <begin position="216"/>
        <end position="234"/>
    </location>
</feature>
<feature type="transmembrane region" description="Helical" evidence="5">
    <location>
        <begin position="158"/>
        <end position="176"/>
    </location>
</feature>
<dbReference type="Pfam" id="PF00146">
    <property type="entry name" value="NADHdh"/>
    <property type="match status" value="1"/>
</dbReference>
<evidence type="ECO:0008006" key="7">
    <source>
        <dbReference type="Google" id="ProtNLM"/>
    </source>
</evidence>
<evidence type="ECO:0000256" key="4">
    <source>
        <dbReference type="ARBA" id="ARBA00023136"/>
    </source>
</evidence>
<organism evidence="6">
    <name type="scientific">marine sediment metagenome</name>
    <dbReference type="NCBI Taxonomy" id="412755"/>
    <lineage>
        <taxon>unclassified sequences</taxon>
        <taxon>metagenomes</taxon>
        <taxon>ecological metagenomes</taxon>
    </lineage>
</organism>
<gene>
    <name evidence="6" type="ORF">LCGC14_3044210</name>
</gene>
<feature type="transmembrane region" description="Helical" evidence="5">
    <location>
        <begin position="240"/>
        <end position="260"/>
    </location>
</feature>
<dbReference type="InterPro" id="IPR018086">
    <property type="entry name" value="NADH_UbQ_OxRdtase_su1_CS"/>
</dbReference>
<sequence>MNIVYLIVYGFFLTAAIGLVASWLDRKITARIQYRVGPPFFQPLIDIIKLMGKETLIPRGASKGMFVLAPMIGFASVTVVSMLLWGSNNNLSTGFSGDVIVLLYLLAIPSISLMLGGFASGNPLGRIGASREMKLLLGYELPFVLAILVLSYQAQNGVFALQASGILALIVSVLCIHAKLGLVPFDLPEAETEIMSGLLIEYSGTGLAIFRLMKNMLLFTLPFFLIILFLGGMQFNGITILYSVLKYIAFLLVITVIRNTNPRLRIDQAMKLFWGPVTGVAVVAVVLALLGI</sequence>
<evidence type="ECO:0000256" key="5">
    <source>
        <dbReference type="SAM" id="Phobius"/>
    </source>
</evidence>
<feature type="transmembrane region" description="Helical" evidence="5">
    <location>
        <begin position="99"/>
        <end position="121"/>
    </location>
</feature>
<evidence type="ECO:0000313" key="6">
    <source>
        <dbReference type="EMBL" id="KKK58462.1"/>
    </source>
</evidence>
<protein>
    <recommendedName>
        <fullName evidence="7">NADH-quinone oxidoreductase subunit H</fullName>
    </recommendedName>
</protein>
<dbReference type="PANTHER" id="PTHR43359">
    <property type="entry name" value="FORMATE HYDROGENLYASE SUBUNIT 4"/>
    <property type="match status" value="1"/>
</dbReference>
<dbReference type="PANTHER" id="PTHR43359:SF1">
    <property type="entry name" value="FORMATE HYDROGENLYASE SUBUNIT 4-RELATED"/>
    <property type="match status" value="1"/>
</dbReference>
<keyword evidence="4 5" id="KW-0472">Membrane</keyword>
<feature type="transmembrane region" description="Helical" evidence="5">
    <location>
        <begin position="66"/>
        <end position="87"/>
    </location>
</feature>
<comment type="subcellular location">
    <subcellularLocation>
        <location evidence="1">Membrane</location>
        <topology evidence="1">Multi-pass membrane protein</topology>
    </subcellularLocation>
</comment>
<dbReference type="InterPro" id="IPR001694">
    <property type="entry name" value="NADH_UbQ_OxRdtase_su1/FPO"/>
</dbReference>
<dbReference type="PROSITE" id="PS00668">
    <property type="entry name" value="COMPLEX1_ND1_2"/>
    <property type="match status" value="1"/>
</dbReference>
<keyword evidence="2 5" id="KW-0812">Transmembrane</keyword>
<feature type="transmembrane region" description="Helical" evidence="5">
    <location>
        <begin position="6"/>
        <end position="24"/>
    </location>
</feature>
<comment type="caution">
    <text evidence="6">The sequence shown here is derived from an EMBL/GenBank/DDBJ whole genome shotgun (WGS) entry which is preliminary data.</text>
</comment>
<dbReference type="GO" id="GO:0005886">
    <property type="term" value="C:plasma membrane"/>
    <property type="evidence" value="ECO:0007669"/>
    <property type="project" value="TreeGrafter"/>
</dbReference>
<keyword evidence="3 5" id="KW-1133">Transmembrane helix</keyword>
<dbReference type="InterPro" id="IPR052561">
    <property type="entry name" value="ComplexI_Subunit1"/>
</dbReference>
<evidence type="ECO:0000256" key="2">
    <source>
        <dbReference type="ARBA" id="ARBA00022692"/>
    </source>
</evidence>
<feature type="transmembrane region" description="Helical" evidence="5">
    <location>
        <begin position="133"/>
        <end position="152"/>
    </location>
</feature>
<proteinExistence type="predicted"/>
<dbReference type="AlphaFoldDB" id="A0A0F8WNM4"/>